<evidence type="ECO:0000256" key="4">
    <source>
        <dbReference type="ARBA" id="ARBA00022989"/>
    </source>
</evidence>
<name>A0A0D2JA51_9BACT</name>
<evidence type="ECO:0000313" key="9">
    <source>
        <dbReference type="Proteomes" id="UP000032233"/>
    </source>
</evidence>
<keyword evidence="5 6" id="KW-0472">Membrane</keyword>
<gene>
    <name evidence="8" type="ORF">X474_18425</name>
</gene>
<feature type="transmembrane region" description="Helical" evidence="6">
    <location>
        <begin position="5"/>
        <end position="22"/>
    </location>
</feature>
<sequence length="384" mass="43135">MKIRVGFTFFVFYILSGFLGVFCANLPPGNLTVIWLPAGIALALLLKTGAKGLPWIFIGSYLINTPFLIKNYNMLDAVRPLLAGLFLAGADTLQGYLAFKIFKHLKLLNPFTSGREVLRFFFMVAFLPCASTTWILVVVLHLFGICHEHAAAHFFNRSAVLALADTLGISLALPIYFSCKGKGLRAILRTTDKKFYACLGLLLFFLFASNAWLGEVRFLIFPLLLYVVITMDLKAISVSLLITAFYSICATAMGYGPYVGESTLESYTTMVALLLCLFLAFMYTQGLLSELKKEQRLLEGKVLQRTRDLEQSNRRLNKTLEEVKTLSGILPICANCHKIRDDKGYWQRVESYLAKHSDAQFSHGLCPDCARKLYPDMFDDEDLE</sequence>
<dbReference type="RefSeq" id="WP_052515319.1">
    <property type="nucleotide sequence ID" value="NZ_AZAC01000029.1"/>
</dbReference>
<evidence type="ECO:0000313" key="8">
    <source>
        <dbReference type="EMBL" id="KIX12581.1"/>
    </source>
</evidence>
<dbReference type="Pfam" id="PF05231">
    <property type="entry name" value="MASE1"/>
    <property type="match status" value="1"/>
</dbReference>
<feature type="transmembrane region" description="Helical" evidence="6">
    <location>
        <begin position="120"/>
        <end position="143"/>
    </location>
</feature>
<feature type="transmembrane region" description="Helical" evidence="6">
    <location>
        <begin position="81"/>
        <end position="99"/>
    </location>
</feature>
<feature type="transmembrane region" description="Helical" evidence="6">
    <location>
        <begin position="240"/>
        <end position="258"/>
    </location>
</feature>
<evidence type="ECO:0000256" key="1">
    <source>
        <dbReference type="ARBA" id="ARBA00004651"/>
    </source>
</evidence>
<evidence type="ECO:0000256" key="5">
    <source>
        <dbReference type="ARBA" id="ARBA00023136"/>
    </source>
</evidence>
<evidence type="ECO:0000256" key="2">
    <source>
        <dbReference type="ARBA" id="ARBA00022475"/>
    </source>
</evidence>
<evidence type="ECO:0000256" key="6">
    <source>
        <dbReference type="SAM" id="Phobius"/>
    </source>
</evidence>
<dbReference type="AlphaFoldDB" id="A0A0D2JA51"/>
<reference evidence="8 9" key="1">
    <citation type="submission" date="2013-11" db="EMBL/GenBank/DDBJ databases">
        <title>Metagenomic analysis of a methanogenic consortium involved in long chain n-alkane degradation.</title>
        <authorList>
            <person name="Davidova I.A."/>
            <person name="Callaghan A.V."/>
            <person name="Wawrik B."/>
            <person name="Pruitt S."/>
            <person name="Marks C."/>
            <person name="Duncan K.E."/>
            <person name="Suflita J.M."/>
        </authorList>
    </citation>
    <scope>NUCLEOTIDE SEQUENCE [LARGE SCALE GENOMIC DNA]</scope>
    <source>
        <strain evidence="8 9">SPR</strain>
    </source>
</reference>
<dbReference type="InParanoid" id="A0A0D2JA51"/>
<dbReference type="GO" id="GO:0005886">
    <property type="term" value="C:plasma membrane"/>
    <property type="evidence" value="ECO:0007669"/>
    <property type="project" value="UniProtKB-SubCell"/>
</dbReference>
<feature type="transmembrane region" description="Helical" evidence="6">
    <location>
        <begin position="270"/>
        <end position="288"/>
    </location>
</feature>
<keyword evidence="2" id="KW-1003">Cell membrane</keyword>
<dbReference type="Proteomes" id="UP000032233">
    <property type="component" value="Unassembled WGS sequence"/>
</dbReference>
<protein>
    <recommendedName>
        <fullName evidence="7">MASE1 domain-containing protein</fullName>
    </recommendedName>
</protein>
<evidence type="ECO:0000259" key="7">
    <source>
        <dbReference type="Pfam" id="PF05231"/>
    </source>
</evidence>
<comment type="caution">
    <text evidence="8">The sequence shown here is derived from an EMBL/GenBank/DDBJ whole genome shotgun (WGS) entry which is preliminary data.</text>
</comment>
<keyword evidence="4 6" id="KW-1133">Transmembrane helix</keyword>
<dbReference type="InterPro" id="IPR007895">
    <property type="entry name" value="MASE1"/>
</dbReference>
<keyword evidence="9" id="KW-1185">Reference proteome</keyword>
<feature type="domain" description="MASE1" evidence="7">
    <location>
        <begin position="7"/>
        <end position="288"/>
    </location>
</feature>
<comment type="subcellular location">
    <subcellularLocation>
        <location evidence="1">Cell membrane</location>
        <topology evidence="1">Multi-pass membrane protein</topology>
    </subcellularLocation>
</comment>
<feature type="transmembrane region" description="Helical" evidence="6">
    <location>
        <begin position="155"/>
        <end position="175"/>
    </location>
</feature>
<dbReference type="EMBL" id="AZAC01000029">
    <property type="protein sequence ID" value="KIX12581.1"/>
    <property type="molecule type" value="Genomic_DNA"/>
</dbReference>
<evidence type="ECO:0000256" key="3">
    <source>
        <dbReference type="ARBA" id="ARBA00022692"/>
    </source>
</evidence>
<feature type="transmembrane region" description="Helical" evidence="6">
    <location>
        <begin position="195"/>
        <end position="212"/>
    </location>
</feature>
<dbReference type="STRING" id="1429043.X474_18425"/>
<proteinExistence type="predicted"/>
<organism evidence="8 9">
    <name type="scientific">Dethiosulfatarculus sandiegensis</name>
    <dbReference type="NCBI Taxonomy" id="1429043"/>
    <lineage>
        <taxon>Bacteria</taxon>
        <taxon>Pseudomonadati</taxon>
        <taxon>Thermodesulfobacteriota</taxon>
        <taxon>Desulfarculia</taxon>
        <taxon>Desulfarculales</taxon>
        <taxon>Desulfarculaceae</taxon>
        <taxon>Dethiosulfatarculus</taxon>
    </lineage>
</organism>
<accession>A0A0D2JA51</accession>
<keyword evidence="3 6" id="KW-0812">Transmembrane</keyword>